<dbReference type="OrthoDB" id="10035707at2759"/>
<evidence type="ECO:0000313" key="3">
    <source>
        <dbReference type="Proteomes" id="UP000663829"/>
    </source>
</evidence>
<dbReference type="EMBL" id="CAJOBC010078871">
    <property type="protein sequence ID" value="CAF4267809.1"/>
    <property type="molecule type" value="Genomic_DNA"/>
</dbReference>
<accession>A0A815JHV2</accession>
<comment type="caution">
    <text evidence="1">The sequence shown here is derived from an EMBL/GenBank/DDBJ whole genome shotgun (WGS) entry which is preliminary data.</text>
</comment>
<sequence>MHPRHVAIPRLLGIGIDGFDEYWCIGSIGIDGTESIGGIGIGGTEIIGGIGIDGTGVLVKKMNAADRKYLARVTAPSDETVHQKGRPPSKRYPFQKQHPQALTHLLVEHSQSRVPVLYDPRIPRRDRDDTQERYSRALLTLFVPWRTVSDLCSSGQTWQDALQASQALISMHSKKVIENIQLLHECKKDRDEHLLQVIAEAQADNGSIDPMVLPANPAVHGEYDMDNSDELLELLGTLDEYTTAAANASKKSTESIYIEETIEAVEKVGRFTDIHAHESCTLNEETPNVGQQLASFVSATFEHVRLDAQWQEQLKSERERVRRSLIIGNYGNEDDTLDLHAVQNAVVTVIDSNNHDTNEFQNHGSILPVASVTTQFPSQKTVADEFTMYFLIYEKSTLKSETILSRL</sequence>
<protein>
    <submittedName>
        <fullName evidence="1">Uncharacterized protein</fullName>
    </submittedName>
</protein>
<dbReference type="Proteomes" id="UP000681722">
    <property type="component" value="Unassembled WGS sequence"/>
</dbReference>
<reference evidence="1" key="1">
    <citation type="submission" date="2021-02" db="EMBL/GenBank/DDBJ databases">
        <authorList>
            <person name="Nowell W R."/>
        </authorList>
    </citation>
    <scope>NUCLEOTIDE SEQUENCE</scope>
</reference>
<evidence type="ECO:0000313" key="2">
    <source>
        <dbReference type="EMBL" id="CAF4267809.1"/>
    </source>
</evidence>
<proteinExistence type="predicted"/>
<gene>
    <name evidence="1" type="ORF">GPM918_LOCUS32132</name>
    <name evidence="2" type="ORF">SRO942_LOCUS32794</name>
</gene>
<name>A0A815JHV2_9BILA</name>
<keyword evidence="3" id="KW-1185">Reference proteome</keyword>
<organism evidence="1 3">
    <name type="scientific">Didymodactylos carnosus</name>
    <dbReference type="NCBI Taxonomy" id="1234261"/>
    <lineage>
        <taxon>Eukaryota</taxon>
        <taxon>Metazoa</taxon>
        <taxon>Spiralia</taxon>
        <taxon>Gnathifera</taxon>
        <taxon>Rotifera</taxon>
        <taxon>Eurotatoria</taxon>
        <taxon>Bdelloidea</taxon>
        <taxon>Philodinida</taxon>
        <taxon>Philodinidae</taxon>
        <taxon>Didymodactylos</taxon>
    </lineage>
</organism>
<dbReference type="EMBL" id="CAJNOQ010016209">
    <property type="protein sequence ID" value="CAF1376890.1"/>
    <property type="molecule type" value="Genomic_DNA"/>
</dbReference>
<dbReference type="AlphaFoldDB" id="A0A815JHV2"/>
<evidence type="ECO:0000313" key="1">
    <source>
        <dbReference type="EMBL" id="CAF1376890.1"/>
    </source>
</evidence>
<dbReference type="Proteomes" id="UP000663829">
    <property type="component" value="Unassembled WGS sequence"/>
</dbReference>